<evidence type="ECO:0000313" key="4">
    <source>
        <dbReference type="EMBL" id="QJT23132.1"/>
    </source>
</evidence>
<evidence type="ECO:0000259" key="3">
    <source>
        <dbReference type="Pfam" id="PF00483"/>
    </source>
</evidence>
<dbReference type="SUPFAM" id="SSF53448">
    <property type="entry name" value="Nucleotide-diphospho-sugar transferases"/>
    <property type="match status" value="1"/>
</dbReference>
<dbReference type="InterPro" id="IPR054790">
    <property type="entry name" value="MurU"/>
</dbReference>
<name>A0A6M4YJ50_AERME</name>
<dbReference type="Proteomes" id="UP000501427">
    <property type="component" value="Chromosome"/>
</dbReference>
<evidence type="ECO:0000313" key="5">
    <source>
        <dbReference type="Proteomes" id="UP000501427"/>
    </source>
</evidence>
<gene>
    <name evidence="4" type="ORF">E4184_18075</name>
</gene>
<dbReference type="Gene3D" id="3.90.550.10">
    <property type="entry name" value="Spore Coat Polysaccharide Biosynthesis Protein SpsA, Chain A"/>
    <property type="match status" value="1"/>
</dbReference>
<reference evidence="4 5" key="1">
    <citation type="submission" date="2019-03" db="EMBL/GenBank/DDBJ databases">
        <title>Novel transposon Tn6433 accelerates the dissemination of tet(E) in Aeromonas from aerobic biofilm under oxytetracycline stress.</title>
        <authorList>
            <person name="Shi Y."/>
            <person name="Tian Z."/>
            <person name="Zhang Y."/>
            <person name="Zhang H."/>
            <person name="Yang M."/>
        </authorList>
    </citation>
    <scope>NUCLEOTIDE SEQUENCE [LARGE SCALE GENOMIC DNA]</scope>
    <source>
        <strain evidence="4 5">T0.1-19</strain>
    </source>
</reference>
<dbReference type="Pfam" id="PF00483">
    <property type="entry name" value="NTP_transferase"/>
    <property type="match status" value="1"/>
</dbReference>
<dbReference type="AlphaFoldDB" id="A0A6M4YJ50"/>
<dbReference type="CDD" id="cd06422">
    <property type="entry name" value="NTP_transferase_like_1"/>
    <property type="match status" value="1"/>
</dbReference>
<dbReference type="InterPro" id="IPR005835">
    <property type="entry name" value="NTP_transferase_dom"/>
</dbReference>
<feature type="domain" description="Nucleotidyl transferase" evidence="3">
    <location>
        <begin position="2"/>
        <end position="124"/>
    </location>
</feature>
<keyword evidence="2" id="KW-0548">Nucleotidyltransferase</keyword>
<dbReference type="NCBIfam" id="NF045761">
    <property type="entry name" value="NAMPUrTaseMurU"/>
    <property type="match status" value="1"/>
</dbReference>
<protein>
    <submittedName>
        <fullName evidence="4">Nucleotidyltransferase family protein</fullName>
    </submittedName>
</protein>
<organism evidence="4 5">
    <name type="scientific">Aeromonas media</name>
    <dbReference type="NCBI Taxonomy" id="651"/>
    <lineage>
        <taxon>Bacteria</taxon>
        <taxon>Pseudomonadati</taxon>
        <taxon>Pseudomonadota</taxon>
        <taxon>Gammaproteobacteria</taxon>
        <taxon>Aeromonadales</taxon>
        <taxon>Aeromonadaceae</taxon>
        <taxon>Aeromonas</taxon>
    </lineage>
</organism>
<dbReference type="InterPro" id="IPR050065">
    <property type="entry name" value="GlmU-like"/>
</dbReference>
<sequence>MKAMILAAGRGERMRPLTDLLPKPLLAVGGKPLIVHHIEKLKVAGVTRLVINHAWLGHKLVEALGDGRQFGVEILWSAEESALETAGGIVQALPLLGEAPFLVINGDTWIDGDYGALVNQSLADDLAHLWLVPNPPQHPQGDFSLQGGRVLDAPALTFSGVGLYHPAAFVSLPCGARKLAPLLRDWMAQGRVGGSLLTGEWRDIGTVDRLRELDDQLLAGTH</sequence>
<dbReference type="InterPro" id="IPR029044">
    <property type="entry name" value="Nucleotide-diphossugar_trans"/>
</dbReference>
<dbReference type="PANTHER" id="PTHR43584">
    <property type="entry name" value="NUCLEOTIDYL TRANSFERASE"/>
    <property type="match status" value="1"/>
</dbReference>
<dbReference type="PANTHER" id="PTHR43584:SF8">
    <property type="entry name" value="N-ACETYLMURAMATE ALPHA-1-PHOSPHATE URIDYLYLTRANSFERASE"/>
    <property type="match status" value="1"/>
</dbReference>
<dbReference type="EMBL" id="CP038441">
    <property type="protein sequence ID" value="QJT23132.1"/>
    <property type="molecule type" value="Genomic_DNA"/>
</dbReference>
<accession>A0A6M4YJ50</accession>
<keyword evidence="1 4" id="KW-0808">Transferase</keyword>
<evidence type="ECO:0000256" key="1">
    <source>
        <dbReference type="ARBA" id="ARBA00022679"/>
    </source>
</evidence>
<dbReference type="GO" id="GO:0016779">
    <property type="term" value="F:nucleotidyltransferase activity"/>
    <property type="evidence" value="ECO:0007669"/>
    <property type="project" value="UniProtKB-KW"/>
</dbReference>
<proteinExistence type="predicted"/>
<evidence type="ECO:0000256" key="2">
    <source>
        <dbReference type="ARBA" id="ARBA00022695"/>
    </source>
</evidence>
<dbReference type="RefSeq" id="WP_171276771.1">
    <property type="nucleotide sequence ID" value="NZ_CAWPJG010000001.1"/>
</dbReference>